<keyword evidence="11" id="KW-0675">Receptor</keyword>
<evidence type="ECO:0000256" key="3">
    <source>
        <dbReference type="ARBA" id="ARBA00022679"/>
    </source>
</evidence>
<keyword evidence="5 11" id="KW-0418">Kinase</keyword>
<feature type="domain" description="Protein kinase" evidence="10">
    <location>
        <begin position="247"/>
        <end position="533"/>
    </location>
</feature>
<dbReference type="InterPro" id="IPR000719">
    <property type="entry name" value="Prot_kinase_dom"/>
</dbReference>
<organism evidence="11">
    <name type="scientific">Sesamum radiatum</name>
    <name type="common">Black benniseed</name>
    <dbReference type="NCBI Taxonomy" id="300843"/>
    <lineage>
        <taxon>Eukaryota</taxon>
        <taxon>Viridiplantae</taxon>
        <taxon>Streptophyta</taxon>
        <taxon>Embryophyta</taxon>
        <taxon>Tracheophyta</taxon>
        <taxon>Spermatophyta</taxon>
        <taxon>Magnoliopsida</taxon>
        <taxon>eudicotyledons</taxon>
        <taxon>Gunneridae</taxon>
        <taxon>Pentapetalae</taxon>
        <taxon>asterids</taxon>
        <taxon>lamiids</taxon>
        <taxon>Lamiales</taxon>
        <taxon>Pedaliaceae</taxon>
        <taxon>Sesamum</taxon>
    </lineage>
</organism>
<dbReference type="PROSITE" id="PS50011">
    <property type="entry name" value="PROTEIN_KINASE_DOM"/>
    <property type="match status" value="1"/>
</dbReference>
<dbReference type="PANTHER" id="PTHR47989:SF14">
    <property type="entry name" value="INACTIVE PROTEIN KINASE SELMODRAFT_444075"/>
    <property type="match status" value="1"/>
</dbReference>
<feature type="compositionally biased region" description="Polar residues" evidence="9">
    <location>
        <begin position="109"/>
        <end position="133"/>
    </location>
</feature>
<feature type="region of interest" description="Disordered" evidence="9">
    <location>
        <begin position="174"/>
        <end position="209"/>
    </location>
</feature>
<dbReference type="EMBL" id="JACGWJ010000010">
    <property type="protein sequence ID" value="KAL0392020.1"/>
    <property type="molecule type" value="Genomic_DNA"/>
</dbReference>
<reference evidence="11" key="1">
    <citation type="submission" date="2020-06" db="EMBL/GenBank/DDBJ databases">
        <authorList>
            <person name="Li T."/>
            <person name="Hu X."/>
            <person name="Zhang T."/>
            <person name="Song X."/>
            <person name="Zhang H."/>
            <person name="Dai N."/>
            <person name="Sheng W."/>
            <person name="Hou X."/>
            <person name="Wei L."/>
        </authorList>
    </citation>
    <scope>NUCLEOTIDE SEQUENCE</scope>
    <source>
        <strain evidence="11">G02</strain>
        <tissue evidence="11">Leaf</tissue>
    </source>
</reference>
<comment type="catalytic activity">
    <reaction evidence="7">
        <text>L-threonyl-[protein] + ATP = O-phospho-L-threonyl-[protein] + ADP + H(+)</text>
        <dbReference type="Rhea" id="RHEA:46608"/>
        <dbReference type="Rhea" id="RHEA-COMP:11060"/>
        <dbReference type="Rhea" id="RHEA-COMP:11605"/>
        <dbReference type="ChEBI" id="CHEBI:15378"/>
        <dbReference type="ChEBI" id="CHEBI:30013"/>
        <dbReference type="ChEBI" id="CHEBI:30616"/>
        <dbReference type="ChEBI" id="CHEBI:61977"/>
        <dbReference type="ChEBI" id="CHEBI:456216"/>
        <dbReference type="EC" id="2.7.11.1"/>
    </reaction>
</comment>
<feature type="compositionally biased region" description="Polar residues" evidence="9">
    <location>
        <begin position="178"/>
        <end position="209"/>
    </location>
</feature>
<dbReference type="PANTHER" id="PTHR47989">
    <property type="entry name" value="OS01G0750732 PROTEIN"/>
    <property type="match status" value="1"/>
</dbReference>
<dbReference type="FunFam" id="3.30.200.20:FF:000162">
    <property type="entry name" value="Adenine nucleotide alpha hydrolase-like domain kinase"/>
    <property type="match status" value="1"/>
</dbReference>
<comment type="catalytic activity">
    <reaction evidence="8">
        <text>L-seryl-[protein] + ATP = O-phospho-L-seryl-[protein] + ADP + H(+)</text>
        <dbReference type="Rhea" id="RHEA:17989"/>
        <dbReference type="Rhea" id="RHEA-COMP:9863"/>
        <dbReference type="Rhea" id="RHEA-COMP:11604"/>
        <dbReference type="ChEBI" id="CHEBI:15378"/>
        <dbReference type="ChEBI" id="CHEBI:29999"/>
        <dbReference type="ChEBI" id="CHEBI:30616"/>
        <dbReference type="ChEBI" id="CHEBI:83421"/>
        <dbReference type="ChEBI" id="CHEBI:456216"/>
        <dbReference type="EC" id="2.7.11.1"/>
    </reaction>
</comment>
<dbReference type="EC" id="2.7.11.1" evidence="1"/>
<accession>A0AAW2SHS6</accession>
<dbReference type="FunFam" id="1.10.510.10:FF:001023">
    <property type="entry name" value="Os07g0541700 protein"/>
    <property type="match status" value="1"/>
</dbReference>
<evidence type="ECO:0000256" key="5">
    <source>
        <dbReference type="ARBA" id="ARBA00022777"/>
    </source>
</evidence>
<evidence type="ECO:0000256" key="1">
    <source>
        <dbReference type="ARBA" id="ARBA00012513"/>
    </source>
</evidence>
<evidence type="ECO:0000259" key="10">
    <source>
        <dbReference type="PROSITE" id="PS50011"/>
    </source>
</evidence>
<dbReference type="Gene3D" id="1.10.510.10">
    <property type="entry name" value="Transferase(Phosphotransferase) domain 1"/>
    <property type="match status" value="1"/>
</dbReference>
<feature type="region of interest" description="Disordered" evidence="9">
    <location>
        <begin position="107"/>
        <end position="133"/>
    </location>
</feature>
<keyword evidence="3" id="KW-0808">Transferase</keyword>
<keyword evidence="6" id="KW-0067">ATP-binding</keyword>
<evidence type="ECO:0000256" key="4">
    <source>
        <dbReference type="ARBA" id="ARBA00022741"/>
    </source>
</evidence>
<dbReference type="InterPro" id="IPR011009">
    <property type="entry name" value="Kinase-like_dom_sf"/>
</dbReference>
<evidence type="ECO:0000256" key="6">
    <source>
        <dbReference type="ARBA" id="ARBA00022840"/>
    </source>
</evidence>
<evidence type="ECO:0000256" key="9">
    <source>
        <dbReference type="SAM" id="MobiDB-lite"/>
    </source>
</evidence>
<dbReference type="Pfam" id="PF07714">
    <property type="entry name" value="PK_Tyr_Ser-Thr"/>
    <property type="match status" value="1"/>
</dbReference>
<dbReference type="SUPFAM" id="SSF56112">
    <property type="entry name" value="Protein kinase-like (PK-like)"/>
    <property type="match status" value="1"/>
</dbReference>
<evidence type="ECO:0000256" key="2">
    <source>
        <dbReference type="ARBA" id="ARBA00022527"/>
    </source>
</evidence>
<keyword evidence="2" id="KW-0723">Serine/threonine-protein kinase</keyword>
<evidence type="ECO:0000313" key="11">
    <source>
        <dbReference type="EMBL" id="KAL0392020.1"/>
    </source>
</evidence>
<name>A0AAW2SHS6_SESRA</name>
<evidence type="ECO:0000256" key="8">
    <source>
        <dbReference type="ARBA" id="ARBA00048679"/>
    </source>
</evidence>
<proteinExistence type="predicted"/>
<gene>
    <name evidence="11" type="ORF">Sradi_2424800</name>
</gene>
<dbReference type="AlphaFoldDB" id="A0AAW2SHS6"/>
<dbReference type="InterPro" id="IPR001245">
    <property type="entry name" value="Ser-Thr/Tyr_kinase_cat_dom"/>
</dbReference>
<comment type="caution">
    <text evidence="11">The sequence shown here is derived from an EMBL/GenBank/DDBJ whole genome shotgun (WGS) entry which is preliminary data.</text>
</comment>
<dbReference type="GO" id="GO:0005524">
    <property type="term" value="F:ATP binding"/>
    <property type="evidence" value="ECO:0007669"/>
    <property type="project" value="UniProtKB-KW"/>
</dbReference>
<keyword evidence="4" id="KW-0547">Nucleotide-binding</keyword>
<evidence type="ECO:0000256" key="7">
    <source>
        <dbReference type="ARBA" id="ARBA00047899"/>
    </source>
</evidence>
<dbReference type="GO" id="GO:0004674">
    <property type="term" value="F:protein serine/threonine kinase activity"/>
    <property type="evidence" value="ECO:0007669"/>
    <property type="project" value="UniProtKB-KW"/>
</dbReference>
<reference evidence="11" key="2">
    <citation type="journal article" date="2024" name="Plant">
        <title>Genomic evolution and insights into agronomic trait innovations of Sesamum species.</title>
        <authorList>
            <person name="Miao H."/>
            <person name="Wang L."/>
            <person name="Qu L."/>
            <person name="Liu H."/>
            <person name="Sun Y."/>
            <person name="Le M."/>
            <person name="Wang Q."/>
            <person name="Wei S."/>
            <person name="Zheng Y."/>
            <person name="Lin W."/>
            <person name="Duan Y."/>
            <person name="Cao H."/>
            <person name="Xiong S."/>
            <person name="Wang X."/>
            <person name="Wei L."/>
            <person name="Li C."/>
            <person name="Ma Q."/>
            <person name="Ju M."/>
            <person name="Zhao R."/>
            <person name="Li G."/>
            <person name="Mu C."/>
            <person name="Tian Q."/>
            <person name="Mei H."/>
            <person name="Zhang T."/>
            <person name="Gao T."/>
            <person name="Zhang H."/>
        </authorList>
    </citation>
    <scope>NUCLEOTIDE SEQUENCE</scope>
    <source>
        <strain evidence="11">G02</strain>
    </source>
</reference>
<sequence>MRPAPATALRSSPSSRQQTGQSADQGCISHVWFAAEAMQPIMDKKLKREIKHCMNELHCNIVVMKGARPKVLRLNLASSNDLQTPFYSAASSPTKDSNKFHTHIMKHTTPVSSPEDPNTSYTRTSGENSLSSPDTGSCIYVVYEENPLYEGLSRGKSLPSRLDTPDHPRARRMYFSGTRESQTFRNQRNQADNENGPRSENQNNISRTSSTFASTEMYDLIQYRDDEMVGGTELDKKSDGDCVYNSSIREAVSLEGGFGSVHRGILRNGLVIAVKQLKFAGPQRDADFCREVCVLSCAQHRNVVLLIGYCIGRKKRLLVYEYICNRSLDFHLHGNEKPVLDWQARLKIAIGTARGLRYLHEDCRVGCIVHRNLRPNNILLTHDFEPQVADFGLARLHSEWEFCDSNQEVGTPGYLAPEYFGGGKMTEKVDIYAFGLVLLELITGQRAHDLQCCSAHQILLDHIHSLAMMEPLHILAYNHQLLDPHLASNQLLVLPYELHAMGCAASLCLQQDPDLRPPMSKVVKMLEGGSPVTPLALDLCTVGCSNGHSLDKLRQ</sequence>
<dbReference type="Gene3D" id="3.30.200.20">
    <property type="entry name" value="Phosphorylase Kinase, domain 1"/>
    <property type="match status" value="1"/>
</dbReference>
<feature type="compositionally biased region" description="Polar residues" evidence="9">
    <location>
        <begin position="9"/>
        <end position="23"/>
    </location>
</feature>
<feature type="region of interest" description="Disordered" evidence="9">
    <location>
        <begin position="1"/>
        <end position="23"/>
    </location>
</feature>
<protein>
    <recommendedName>
        <fullName evidence="1">non-specific serine/threonine protein kinase</fullName>
        <ecNumber evidence="1">2.7.11.1</ecNumber>
    </recommendedName>
</protein>